<name>A0ABT2RTC5_9FIRM</name>
<keyword evidence="2" id="KW-1185">Reference proteome</keyword>
<evidence type="ECO:0000313" key="2">
    <source>
        <dbReference type="Proteomes" id="UP001652461"/>
    </source>
</evidence>
<dbReference type="Proteomes" id="UP001652461">
    <property type="component" value="Unassembled WGS sequence"/>
</dbReference>
<dbReference type="EMBL" id="JAOQKC010000002">
    <property type="protein sequence ID" value="MCU6695568.1"/>
    <property type="molecule type" value="Genomic_DNA"/>
</dbReference>
<comment type="caution">
    <text evidence="1">The sequence shown here is derived from an EMBL/GenBank/DDBJ whole genome shotgun (WGS) entry which is preliminary data.</text>
</comment>
<protein>
    <submittedName>
        <fullName evidence="1">Uncharacterized protein</fullName>
    </submittedName>
</protein>
<sequence length="299" mass="33543">MISNQITKFQNNKKLVEFVDKMNPAAPSAYAHLHAGQEELAEGERKIYSLIGVGIADYSQGTGEGKTQYATFNLSPCDVKQITANIAREIDKVFLRSAFSYGYKQNSFLIFAISVFSAWVEEHIKRLFNFLNMNFSFPAPDGSQKENLIFAANKSIDRNAGGALAQDPYSKNKEIVIYTGDKLIAASKDQNGKSPMSRIVIKRCGKDSAGNPRRSPWQIAISNGTAVAVKTGSGGFKAKEDSYKTDKFLFVWLTDDEIEKLFRSVCDYIRVFENTMCYQNIKAGRSELEETRKKKSQER</sequence>
<dbReference type="RefSeq" id="WP_158361658.1">
    <property type="nucleotide sequence ID" value="NZ_JAOQKC010000002.1"/>
</dbReference>
<accession>A0ABT2RTC5</accession>
<organism evidence="1 2">
    <name type="scientific">Laedolimicola ammoniilytica</name>
    <dbReference type="NCBI Taxonomy" id="2981771"/>
    <lineage>
        <taxon>Bacteria</taxon>
        <taxon>Bacillati</taxon>
        <taxon>Bacillota</taxon>
        <taxon>Clostridia</taxon>
        <taxon>Lachnospirales</taxon>
        <taxon>Lachnospiraceae</taxon>
        <taxon>Laedolimicola</taxon>
    </lineage>
</organism>
<gene>
    <name evidence="1" type="ORF">OCV63_01490</name>
</gene>
<proteinExistence type="predicted"/>
<reference evidence="1 2" key="1">
    <citation type="journal article" date="2021" name="ISME Commun">
        <title>Automated analysis of genomic sequences facilitates high-throughput and comprehensive description of bacteria.</title>
        <authorList>
            <person name="Hitch T.C.A."/>
        </authorList>
    </citation>
    <scope>NUCLEOTIDE SEQUENCE [LARGE SCALE GENOMIC DNA]</scope>
    <source>
        <strain evidence="1 2">Sanger_04</strain>
    </source>
</reference>
<evidence type="ECO:0000313" key="1">
    <source>
        <dbReference type="EMBL" id="MCU6695568.1"/>
    </source>
</evidence>